<dbReference type="FunFam" id="3.30.200.20:FF:000142">
    <property type="entry name" value="Cysteine-rich receptor-like protein kinase 10"/>
    <property type="match status" value="1"/>
</dbReference>
<keyword evidence="14" id="KW-0325">Glycoprotein</keyword>
<proteinExistence type="predicted"/>
<evidence type="ECO:0000256" key="3">
    <source>
        <dbReference type="ARBA" id="ARBA00022553"/>
    </source>
</evidence>
<evidence type="ECO:0000256" key="9">
    <source>
        <dbReference type="ARBA" id="ARBA00022777"/>
    </source>
</evidence>
<keyword evidence="10 17" id="KW-0067">ATP-binding</keyword>
<dbReference type="Pfam" id="PF00069">
    <property type="entry name" value="Pkinase"/>
    <property type="match status" value="1"/>
</dbReference>
<dbReference type="InterPro" id="IPR038408">
    <property type="entry name" value="GNK2_sf"/>
</dbReference>
<dbReference type="GO" id="GO:0006950">
    <property type="term" value="P:response to stress"/>
    <property type="evidence" value="ECO:0007669"/>
    <property type="project" value="UniProtKB-ARBA"/>
</dbReference>
<evidence type="ECO:0000313" key="23">
    <source>
        <dbReference type="Proteomes" id="UP000030748"/>
    </source>
</evidence>
<name>A0A022RWG6_ERYGU</name>
<accession>A0A022RWG6</accession>
<dbReference type="PANTHER" id="PTHR27002">
    <property type="entry name" value="RECEPTOR-LIKE SERINE/THREONINE-PROTEIN KINASE SD1-8"/>
    <property type="match status" value="1"/>
</dbReference>
<keyword evidence="11" id="KW-1133">Transmembrane helix</keyword>
<dbReference type="InterPro" id="IPR011009">
    <property type="entry name" value="Kinase-like_dom_sf"/>
</dbReference>
<keyword evidence="4" id="KW-0808">Transferase</keyword>
<feature type="domain" description="Gnk2-homologous" evidence="21">
    <location>
        <begin position="130"/>
        <end position="237"/>
    </location>
</feature>
<comment type="catalytic activity">
    <reaction evidence="16">
        <text>L-threonyl-[protein] + ATP = O-phospho-L-threonyl-[protein] + ADP + H(+)</text>
        <dbReference type="Rhea" id="RHEA:46608"/>
        <dbReference type="Rhea" id="RHEA-COMP:11060"/>
        <dbReference type="Rhea" id="RHEA-COMP:11605"/>
        <dbReference type="ChEBI" id="CHEBI:15378"/>
        <dbReference type="ChEBI" id="CHEBI:30013"/>
        <dbReference type="ChEBI" id="CHEBI:30616"/>
        <dbReference type="ChEBI" id="CHEBI:61977"/>
        <dbReference type="ChEBI" id="CHEBI:456216"/>
    </reaction>
</comment>
<dbReference type="InterPro" id="IPR017441">
    <property type="entry name" value="Protein_kinase_ATP_BS"/>
</dbReference>
<evidence type="ECO:0000256" key="11">
    <source>
        <dbReference type="ARBA" id="ARBA00022989"/>
    </source>
</evidence>
<evidence type="ECO:0000256" key="6">
    <source>
        <dbReference type="ARBA" id="ARBA00022729"/>
    </source>
</evidence>
<feature type="chain" id="PRO_5001505368" evidence="19">
    <location>
        <begin position="23"/>
        <end position="627"/>
    </location>
</feature>
<evidence type="ECO:0000256" key="2">
    <source>
        <dbReference type="ARBA" id="ARBA00022527"/>
    </source>
</evidence>
<dbReference type="eggNOG" id="ENOG502QWDY">
    <property type="taxonomic scope" value="Eukaryota"/>
</dbReference>
<evidence type="ECO:0000256" key="16">
    <source>
        <dbReference type="ARBA" id="ARBA00047951"/>
    </source>
</evidence>
<keyword evidence="6 19" id="KW-0732">Signal</keyword>
<dbReference type="CDD" id="cd23509">
    <property type="entry name" value="Gnk2-like"/>
    <property type="match status" value="2"/>
</dbReference>
<feature type="binding site" evidence="17">
    <location>
        <position position="323"/>
    </location>
    <ligand>
        <name>ATP</name>
        <dbReference type="ChEBI" id="CHEBI:30616"/>
    </ligand>
</feature>
<evidence type="ECO:0000259" key="20">
    <source>
        <dbReference type="PROSITE" id="PS50011"/>
    </source>
</evidence>
<evidence type="ECO:0000256" key="18">
    <source>
        <dbReference type="SAM" id="MobiDB-lite"/>
    </source>
</evidence>
<dbReference type="PROSITE" id="PS50011">
    <property type="entry name" value="PROTEIN_KINASE_DOM"/>
    <property type="match status" value="1"/>
</dbReference>
<evidence type="ECO:0000256" key="4">
    <source>
        <dbReference type="ARBA" id="ARBA00022679"/>
    </source>
</evidence>
<evidence type="ECO:0000259" key="21">
    <source>
        <dbReference type="PROSITE" id="PS51473"/>
    </source>
</evidence>
<dbReference type="PANTHER" id="PTHR27002:SF1104">
    <property type="entry name" value="CYSTEINE-RICH RECEPTOR-LIKE PROTEIN KINASE 27-RELATED"/>
    <property type="match status" value="1"/>
</dbReference>
<evidence type="ECO:0000256" key="10">
    <source>
        <dbReference type="ARBA" id="ARBA00022840"/>
    </source>
</evidence>
<reference evidence="22 23" key="1">
    <citation type="journal article" date="2013" name="Proc. Natl. Acad. Sci. U.S.A.">
        <title>Fine-scale variation in meiotic recombination in Mimulus inferred from population shotgun sequencing.</title>
        <authorList>
            <person name="Hellsten U."/>
            <person name="Wright K.M."/>
            <person name="Jenkins J."/>
            <person name="Shu S."/>
            <person name="Yuan Y."/>
            <person name="Wessler S.R."/>
            <person name="Schmutz J."/>
            <person name="Willis J.H."/>
            <person name="Rokhsar D.S."/>
        </authorList>
    </citation>
    <scope>NUCLEOTIDE SEQUENCE [LARGE SCALE GENOMIC DNA]</scope>
    <source>
        <strain evidence="23">cv. DUN x IM62</strain>
    </source>
</reference>
<dbReference type="GO" id="GO:0007165">
    <property type="term" value="P:signal transduction"/>
    <property type="evidence" value="ECO:0000318"/>
    <property type="project" value="GO_Central"/>
</dbReference>
<comment type="subcellular location">
    <subcellularLocation>
        <location evidence="1">Membrane</location>
        <topology evidence="1">Single-pass membrane protein</topology>
    </subcellularLocation>
</comment>
<keyword evidence="13" id="KW-0675">Receptor</keyword>
<feature type="region of interest" description="Disordered" evidence="18">
    <location>
        <begin position="252"/>
        <end position="277"/>
    </location>
</feature>
<dbReference type="InterPro" id="IPR002902">
    <property type="entry name" value="GNK2"/>
</dbReference>
<dbReference type="FunFam" id="1.10.510.10:FF:000129">
    <property type="entry name" value="cysteine-rich receptor-like protein kinase 10"/>
    <property type="match status" value="1"/>
</dbReference>
<feature type="domain" description="Gnk2-homologous" evidence="21">
    <location>
        <begin position="21"/>
        <end position="124"/>
    </location>
</feature>
<evidence type="ECO:0000256" key="14">
    <source>
        <dbReference type="ARBA" id="ARBA00023180"/>
    </source>
</evidence>
<organism evidence="22 23">
    <name type="scientific">Erythranthe guttata</name>
    <name type="common">Yellow monkey flower</name>
    <name type="synonym">Mimulus guttatus</name>
    <dbReference type="NCBI Taxonomy" id="4155"/>
    <lineage>
        <taxon>Eukaryota</taxon>
        <taxon>Viridiplantae</taxon>
        <taxon>Streptophyta</taxon>
        <taxon>Embryophyta</taxon>
        <taxon>Tracheophyta</taxon>
        <taxon>Spermatophyta</taxon>
        <taxon>Magnoliopsida</taxon>
        <taxon>eudicotyledons</taxon>
        <taxon>Gunneridae</taxon>
        <taxon>Pentapetalae</taxon>
        <taxon>asterids</taxon>
        <taxon>lamiids</taxon>
        <taxon>Lamiales</taxon>
        <taxon>Phrymaceae</taxon>
        <taxon>Erythranthe</taxon>
    </lineage>
</organism>
<evidence type="ECO:0000256" key="1">
    <source>
        <dbReference type="ARBA" id="ARBA00004167"/>
    </source>
</evidence>
<comment type="catalytic activity">
    <reaction evidence="15">
        <text>L-seryl-[protein] + ATP = O-phospho-L-seryl-[protein] + ADP + H(+)</text>
        <dbReference type="Rhea" id="RHEA:17989"/>
        <dbReference type="Rhea" id="RHEA-COMP:9863"/>
        <dbReference type="Rhea" id="RHEA-COMP:11604"/>
        <dbReference type="ChEBI" id="CHEBI:15378"/>
        <dbReference type="ChEBI" id="CHEBI:29999"/>
        <dbReference type="ChEBI" id="CHEBI:30616"/>
        <dbReference type="ChEBI" id="CHEBI:83421"/>
        <dbReference type="ChEBI" id="CHEBI:456216"/>
    </reaction>
</comment>
<dbReference type="InterPro" id="IPR000719">
    <property type="entry name" value="Prot_kinase_dom"/>
</dbReference>
<gene>
    <name evidence="22" type="ORF">MIMGU_mgv1a002897mg</name>
</gene>
<protein>
    <submittedName>
        <fullName evidence="22">Uncharacterized protein</fullName>
    </submittedName>
</protein>
<dbReference type="PROSITE" id="PS51473">
    <property type="entry name" value="GNK2"/>
    <property type="match status" value="2"/>
</dbReference>
<evidence type="ECO:0000256" key="15">
    <source>
        <dbReference type="ARBA" id="ARBA00047558"/>
    </source>
</evidence>
<dbReference type="SUPFAM" id="SSF56112">
    <property type="entry name" value="Protein kinase-like (PK-like)"/>
    <property type="match status" value="1"/>
</dbReference>
<dbReference type="GO" id="GO:0004674">
    <property type="term" value="F:protein serine/threonine kinase activity"/>
    <property type="evidence" value="ECO:0000318"/>
    <property type="project" value="GO_Central"/>
</dbReference>
<keyword evidence="23" id="KW-1185">Reference proteome</keyword>
<evidence type="ECO:0000256" key="12">
    <source>
        <dbReference type="ARBA" id="ARBA00023136"/>
    </source>
</evidence>
<dbReference type="GO" id="GO:0005524">
    <property type="term" value="F:ATP binding"/>
    <property type="evidence" value="ECO:0007669"/>
    <property type="project" value="UniProtKB-UniRule"/>
</dbReference>
<evidence type="ECO:0000256" key="17">
    <source>
        <dbReference type="PROSITE-ProRule" id="PRU10141"/>
    </source>
</evidence>
<evidence type="ECO:0000256" key="5">
    <source>
        <dbReference type="ARBA" id="ARBA00022692"/>
    </source>
</evidence>
<keyword evidence="3" id="KW-0597">Phosphoprotein</keyword>
<dbReference type="Pfam" id="PF01657">
    <property type="entry name" value="Stress-antifung"/>
    <property type="match status" value="2"/>
</dbReference>
<dbReference type="PROSITE" id="PS00108">
    <property type="entry name" value="PROTEIN_KINASE_ST"/>
    <property type="match status" value="1"/>
</dbReference>
<evidence type="ECO:0000313" key="22">
    <source>
        <dbReference type="EMBL" id="EYU44078.1"/>
    </source>
</evidence>
<feature type="signal peptide" evidence="19">
    <location>
        <begin position="1"/>
        <end position="22"/>
    </location>
</feature>
<keyword evidence="12" id="KW-0472">Membrane</keyword>
<dbReference type="Proteomes" id="UP000030748">
    <property type="component" value="Unassembled WGS sequence"/>
</dbReference>
<evidence type="ECO:0000256" key="8">
    <source>
        <dbReference type="ARBA" id="ARBA00022741"/>
    </source>
</evidence>
<dbReference type="PROSITE" id="PS00107">
    <property type="entry name" value="PROTEIN_KINASE_ATP"/>
    <property type="match status" value="1"/>
</dbReference>
<dbReference type="AlphaFoldDB" id="A0A022RWG6"/>
<dbReference type="FunFam" id="3.30.430.20:FF:000002">
    <property type="entry name" value="Cysteine-rich receptor-like protein kinase 10"/>
    <property type="match status" value="1"/>
</dbReference>
<dbReference type="InterPro" id="IPR008271">
    <property type="entry name" value="Ser/Thr_kinase_AS"/>
</dbReference>
<sequence length="627" mass="69444">MNSQNWVWLTLILTRVCALATAQNYNCFNNGNYTSNTTYSNNLNTLLSSLSPNLNDTGFYSASSSGGQPDRAYATAVCRTDIQLDTCRTCVQNGTVELLGLCPYQKQAILWREFCTIRYSDEPVFGIRADSPAVLLRNTMNASGAAQFKEDLRTLIDDLRSQAASGGSLVKVAAGNISGPDFQTIFGMLQCSPDLSADDCDGCLISAAQYIPGCCDGSRGVRILAPSCNLRYEISPYYNITRIRQVQQIVSPPVAAPPPPPPPPSTPSPTTDDDMSTAESLQYDLGRIRVATDDFSDANKLGEGGFGIVYKGKLQNGQEIAVKRLSRNSGQGDVEFKNEVLLVAKLQHRNLVRLLGFSIEGTERLLVYEFVRNASLDLFIFDPTRRTSMDWDRRYKIIGGIAKGLLYLHEDSRFRIIHRDLKASNILLDGDMNPKIADFGMARLFRPEESEGNTSRIAGTYGYMAPEYAMHGQFSVKSDVFSFGVLVLEIITGQKNTAFRNEDNNVEDMLSCVWRNWREGRSINVVDPVLRSGSGSVRDMLRCIHIGLLCVQENAVDRPTMASIVLMLHSLSITLQMPSEPAFFMSSRSGQETPLLHHKVDSSESELTRSLEAKFGQYSSESDLYPR</sequence>
<keyword evidence="8 17" id="KW-0547">Nucleotide-binding</keyword>
<keyword evidence="5" id="KW-0812">Transmembrane</keyword>
<dbReference type="CDD" id="cd14066">
    <property type="entry name" value="STKc_IRAK"/>
    <property type="match status" value="1"/>
</dbReference>
<dbReference type="GO" id="GO:0005886">
    <property type="term" value="C:plasma membrane"/>
    <property type="evidence" value="ECO:0000318"/>
    <property type="project" value="GO_Central"/>
</dbReference>
<feature type="compositionally biased region" description="Pro residues" evidence="18">
    <location>
        <begin position="254"/>
        <end position="267"/>
    </location>
</feature>
<evidence type="ECO:0000256" key="13">
    <source>
        <dbReference type="ARBA" id="ARBA00023170"/>
    </source>
</evidence>
<evidence type="ECO:0000256" key="19">
    <source>
        <dbReference type="SAM" id="SignalP"/>
    </source>
</evidence>
<dbReference type="Gene3D" id="1.10.510.10">
    <property type="entry name" value="Transferase(Phosphotransferase) domain 1"/>
    <property type="match status" value="1"/>
</dbReference>
<keyword evidence="2" id="KW-0723">Serine/threonine-protein kinase</keyword>
<keyword evidence="7" id="KW-0677">Repeat</keyword>
<dbReference type="EMBL" id="KI630218">
    <property type="protein sequence ID" value="EYU44078.1"/>
    <property type="molecule type" value="Genomic_DNA"/>
</dbReference>
<dbReference type="SMART" id="SM00220">
    <property type="entry name" value="S_TKc"/>
    <property type="match status" value="1"/>
</dbReference>
<keyword evidence="9" id="KW-0418">Kinase</keyword>
<feature type="domain" description="Protein kinase" evidence="20">
    <location>
        <begin position="295"/>
        <end position="572"/>
    </location>
</feature>
<dbReference type="GO" id="GO:0006955">
    <property type="term" value="P:immune response"/>
    <property type="evidence" value="ECO:0000318"/>
    <property type="project" value="GO_Central"/>
</dbReference>
<dbReference type="Gene3D" id="3.30.200.20">
    <property type="entry name" value="Phosphorylase Kinase, domain 1"/>
    <property type="match status" value="1"/>
</dbReference>
<evidence type="ECO:0000256" key="7">
    <source>
        <dbReference type="ARBA" id="ARBA00022737"/>
    </source>
</evidence>
<dbReference type="Gene3D" id="3.30.430.20">
    <property type="entry name" value="Gnk2 domain, C-X8-C-X2-C motif"/>
    <property type="match status" value="2"/>
</dbReference>